<feature type="transmembrane region" description="Helical" evidence="7">
    <location>
        <begin position="397"/>
        <end position="430"/>
    </location>
</feature>
<feature type="transmembrane region" description="Helical" evidence="7">
    <location>
        <begin position="174"/>
        <end position="194"/>
    </location>
</feature>
<dbReference type="Proteomes" id="UP000001366">
    <property type="component" value="Chromosome"/>
</dbReference>
<protein>
    <submittedName>
        <fullName evidence="9">TrkA-C domain protein</fullName>
    </submittedName>
</protein>
<comment type="subcellular location">
    <subcellularLocation>
        <location evidence="1">Membrane</location>
        <topology evidence="1">Multi-pass membrane protein</topology>
    </subcellularLocation>
</comment>
<dbReference type="PROSITE" id="PS51202">
    <property type="entry name" value="RCK_C"/>
    <property type="match status" value="2"/>
</dbReference>
<evidence type="ECO:0000256" key="7">
    <source>
        <dbReference type="SAM" id="Phobius"/>
    </source>
</evidence>
<dbReference type="InterPro" id="IPR036721">
    <property type="entry name" value="RCK_C_sf"/>
</dbReference>
<dbReference type="GO" id="GO:0008324">
    <property type="term" value="F:monoatomic cation transmembrane transporter activity"/>
    <property type="evidence" value="ECO:0007669"/>
    <property type="project" value="InterPro"/>
</dbReference>
<feature type="transmembrane region" description="Helical" evidence="7">
    <location>
        <begin position="100"/>
        <end position="123"/>
    </location>
</feature>
<dbReference type="Gene3D" id="3.30.70.1450">
    <property type="entry name" value="Regulator of K+ conductance, C-terminal domain"/>
    <property type="match status" value="2"/>
</dbReference>
<evidence type="ECO:0000259" key="8">
    <source>
        <dbReference type="PROSITE" id="PS51202"/>
    </source>
</evidence>
<feature type="transmembrane region" description="Helical" evidence="7">
    <location>
        <begin position="469"/>
        <end position="493"/>
    </location>
</feature>
<evidence type="ECO:0000256" key="1">
    <source>
        <dbReference type="ARBA" id="ARBA00004141"/>
    </source>
</evidence>
<dbReference type="InterPro" id="IPR031312">
    <property type="entry name" value="Na/sul_symport_CS"/>
</dbReference>
<dbReference type="HOGENOM" id="CLU_005170_6_2_0"/>
<dbReference type="AlphaFoldDB" id="C0QSU5"/>
<keyword evidence="6 7" id="KW-0472">Membrane</keyword>
<dbReference type="PANTHER" id="PTHR43652">
    <property type="entry name" value="BASIC AMINO ACID ANTIPORTER YFCC-RELATED"/>
    <property type="match status" value="1"/>
</dbReference>
<feature type="transmembrane region" description="Helical" evidence="7">
    <location>
        <begin position="499"/>
        <end position="520"/>
    </location>
</feature>
<keyword evidence="2" id="KW-0813">Transport</keyword>
<dbReference type="RefSeq" id="WP_012676880.1">
    <property type="nucleotide sequence ID" value="NC_012440.1"/>
</dbReference>
<feature type="transmembrane region" description="Helical" evidence="7">
    <location>
        <begin position="527"/>
        <end position="545"/>
    </location>
</feature>
<gene>
    <name evidence="9" type="ordered locus">PERMA_1988</name>
</gene>
<feature type="transmembrane region" description="Helical" evidence="7">
    <location>
        <begin position="57"/>
        <end position="80"/>
    </location>
</feature>
<dbReference type="eggNOG" id="COG0490">
    <property type="taxonomic scope" value="Bacteria"/>
</dbReference>
<dbReference type="STRING" id="123214.PERMA_1988"/>
<keyword evidence="3 7" id="KW-0812">Transmembrane</keyword>
<proteinExistence type="predicted"/>
<dbReference type="SUPFAM" id="SSF116726">
    <property type="entry name" value="TrkA C-terminal domain-like"/>
    <property type="match status" value="2"/>
</dbReference>
<feature type="domain" description="RCK C-terminal" evidence="8">
    <location>
        <begin position="205"/>
        <end position="290"/>
    </location>
</feature>
<dbReference type="KEGG" id="pmx:PERMA_1988"/>
<evidence type="ECO:0000313" key="9">
    <source>
        <dbReference type="EMBL" id="ACO04643.1"/>
    </source>
</evidence>
<sequence length="586" mass="64750">MSFEVLILLAVILFLISGLYLEIFHPAAVFFIAVSVLVLTGVLTPSEALSGFSNEQIATIILLLLVSNLVQKMGIVNYYFSKILKENLTYRSFLGKMFIMVSSLSSFLNNTPIVAMLIPYVYDWSKKKKIAPSKLLIPLSYAAILGGTVTLIGTSTNLLVNGLVVENDLKPLEIFDFAYVGIPAAIAGFLYMFFIGYRLLPDRKDVLESFLERKKEYIVETVIRKGSPLIGKSVKEAQLRNLKGLFLIEIIRKQKKIYPVSPQEILEEDDILIFAGQTDSITDLISSKTGLSLPDFCIVNSEKVDVVEVVISNNSSLINKKVRDTDFRAKFDAAILAVHRNGEKLRGKIGEISLKPGDLLLLITGKDFWKRAEDTTDFYIVSKIREIFNIDTKKGNLVFLSFISVIILSALKIIPLFTGLIILIAGFVIFRITSYSEIKKGLDINLIIIAALSLAVGKAMILTGTADLLAMYINTLFSPLGVFGALFGIYILTNILTEFVTNIAAASITFPIALSLAYSLNTDPTAFVLAVAYGASASFITPIGYQTNLMVYGVGNYRFKDFVKVGLPLSFIYAIICISLLFFIFL</sequence>
<dbReference type="InterPro" id="IPR004680">
    <property type="entry name" value="Cit_transptr-like_dom"/>
</dbReference>
<feature type="transmembrane region" description="Helical" evidence="7">
    <location>
        <begin position="565"/>
        <end position="585"/>
    </location>
</feature>
<feature type="transmembrane region" description="Helical" evidence="7">
    <location>
        <begin position="135"/>
        <end position="154"/>
    </location>
</feature>
<reference evidence="9 10" key="1">
    <citation type="journal article" date="2009" name="J. Bacteriol.">
        <title>Complete and draft genome sequences of six members of the Aquificales.</title>
        <authorList>
            <person name="Reysenbach A.L."/>
            <person name="Hamamura N."/>
            <person name="Podar M."/>
            <person name="Griffiths E."/>
            <person name="Ferreira S."/>
            <person name="Hochstein R."/>
            <person name="Heidelberg J."/>
            <person name="Johnson J."/>
            <person name="Mead D."/>
            <person name="Pohorille A."/>
            <person name="Sarmiento M."/>
            <person name="Schweighofer K."/>
            <person name="Seshadri R."/>
            <person name="Voytek M.A."/>
        </authorList>
    </citation>
    <scope>NUCLEOTIDE SEQUENCE [LARGE SCALE GENOMIC DNA]</scope>
    <source>
        <strain evidence="10">DSM 14350 / EX-H1</strain>
    </source>
</reference>
<dbReference type="OrthoDB" id="9765532at2"/>
<dbReference type="GO" id="GO:0006813">
    <property type="term" value="P:potassium ion transport"/>
    <property type="evidence" value="ECO:0007669"/>
    <property type="project" value="InterPro"/>
</dbReference>
<dbReference type="Pfam" id="PF03600">
    <property type="entry name" value="CitMHS"/>
    <property type="match status" value="1"/>
</dbReference>
<feature type="domain" description="RCK C-terminal" evidence="8">
    <location>
        <begin position="291"/>
        <end position="378"/>
    </location>
</feature>
<keyword evidence="5 7" id="KW-1133">Transmembrane helix</keyword>
<name>C0QSU5_PERMH</name>
<dbReference type="PROSITE" id="PS01271">
    <property type="entry name" value="NA_SULFATE"/>
    <property type="match status" value="1"/>
</dbReference>
<organism evidence="9 10">
    <name type="scientific">Persephonella marina (strain DSM 14350 / EX-H1)</name>
    <dbReference type="NCBI Taxonomy" id="123214"/>
    <lineage>
        <taxon>Bacteria</taxon>
        <taxon>Pseudomonadati</taxon>
        <taxon>Aquificota</taxon>
        <taxon>Aquificia</taxon>
        <taxon>Aquificales</taxon>
        <taxon>Hydrogenothermaceae</taxon>
        <taxon>Persephonella</taxon>
    </lineage>
</organism>
<feature type="transmembrane region" description="Helical" evidence="7">
    <location>
        <begin position="442"/>
        <end position="462"/>
    </location>
</feature>
<dbReference type="eggNOG" id="COG0569">
    <property type="taxonomic scope" value="Bacteria"/>
</dbReference>
<evidence type="ECO:0000256" key="3">
    <source>
        <dbReference type="ARBA" id="ARBA00022692"/>
    </source>
</evidence>
<dbReference type="Pfam" id="PF02080">
    <property type="entry name" value="TrkA_C"/>
    <property type="match status" value="2"/>
</dbReference>
<keyword evidence="10" id="KW-1185">Reference proteome</keyword>
<feature type="transmembrane region" description="Helical" evidence="7">
    <location>
        <begin position="5"/>
        <end position="21"/>
    </location>
</feature>
<evidence type="ECO:0000256" key="6">
    <source>
        <dbReference type="ARBA" id="ARBA00023136"/>
    </source>
</evidence>
<accession>C0QSU5</accession>
<dbReference type="InterPro" id="IPR006037">
    <property type="entry name" value="RCK_C"/>
</dbReference>
<evidence type="ECO:0000256" key="2">
    <source>
        <dbReference type="ARBA" id="ARBA00022448"/>
    </source>
</evidence>
<dbReference type="InterPro" id="IPR051679">
    <property type="entry name" value="DASS-Related_Transporters"/>
</dbReference>
<evidence type="ECO:0000256" key="4">
    <source>
        <dbReference type="ARBA" id="ARBA00022737"/>
    </source>
</evidence>
<dbReference type="EMBL" id="CP001230">
    <property type="protein sequence ID" value="ACO04643.1"/>
    <property type="molecule type" value="Genomic_DNA"/>
</dbReference>
<dbReference type="eggNOG" id="COG0471">
    <property type="taxonomic scope" value="Bacteria"/>
</dbReference>
<dbReference type="PaxDb" id="123214-PERMA_1988"/>
<feature type="transmembrane region" description="Helical" evidence="7">
    <location>
        <begin position="27"/>
        <end position="45"/>
    </location>
</feature>
<evidence type="ECO:0000313" key="10">
    <source>
        <dbReference type="Proteomes" id="UP000001366"/>
    </source>
</evidence>
<evidence type="ECO:0000256" key="5">
    <source>
        <dbReference type="ARBA" id="ARBA00022989"/>
    </source>
</evidence>
<dbReference type="GO" id="GO:0005886">
    <property type="term" value="C:plasma membrane"/>
    <property type="evidence" value="ECO:0007669"/>
    <property type="project" value="TreeGrafter"/>
</dbReference>
<dbReference type="PANTHER" id="PTHR43652:SF2">
    <property type="entry name" value="BASIC AMINO ACID ANTIPORTER YFCC-RELATED"/>
    <property type="match status" value="1"/>
</dbReference>
<keyword evidence="4" id="KW-0677">Repeat</keyword>